<dbReference type="RefSeq" id="WP_235184689.1">
    <property type="nucleotide sequence ID" value="NZ_CAWLUD010000016.1"/>
</dbReference>
<dbReference type="PATRIC" id="fig|1393735.3.peg.1209"/>
<dbReference type="AlphaFoldDB" id="A0A081RZN3"/>
<dbReference type="EMBL" id="JGVH01000016">
    <property type="protein sequence ID" value="KER04136.1"/>
    <property type="molecule type" value="Genomic_DNA"/>
</dbReference>
<evidence type="ECO:0000313" key="1">
    <source>
        <dbReference type="EMBL" id="KER04136.1"/>
    </source>
</evidence>
<dbReference type="Proteomes" id="UP000028002">
    <property type="component" value="Unassembled WGS sequence"/>
</dbReference>
<accession>A0A081RZN3</accession>
<organism evidence="1 2">
    <name type="scientific">Photorhabdus temperata subsp. temperata Meg1</name>
    <dbReference type="NCBI Taxonomy" id="1393735"/>
    <lineage>
        <taxon>Bacteria</taxon>
        <taxon>Pseudomonadati</taxon>
        <taxon>Pseudomonadota</taxon>
        <taxon>Gammaproteobacteria</taxon>
        <taxon>Enterobacterales</taxon>
        <taxon>Morganellaceae</taxon>
        <taxon>Photorhabdus</taxon>
    </lineage>
</organism>
<name>A0A081RZN3_PHOTE</name>
<proteinExistence type="predicted"/>
<comment type="caution">
    <text evidence="1">The sequence shown here is derived from an EMBL/GenBank/DDBJ whole genome shotgun (WGS) entry which is preliminary data.</text>
</comment>
<protein>
    <submittedName>
        <fullName evidence="1">Uncharacterized protein</fullName>
    </submittedName>
</protein>
<sequence length="140" mass="16084">MDKPIEKEEEKEIYLHPEYDECGRPYYNLPNARKEENLIAVCLKYASKVIPVIFLPGVMGSNLKSKHDDEPVWLVNSQLGVAGWISKDASYRKRTLDPQNTDIYDSGAINNYIAEGRKLPDRHQRGWGEVAYLSYGHFLP</sequence>
<gene>
    <name evidence="1" type="ORF">MEG1DRAFT_01171</name>
</gene>
<evidence type="ECO:0000313" key="2">
    <source>
        <dbReference type="Proteomes" id="UP000028002"/>
    </source>
</evidence>
<reference evidence="1 2" key="1">
    <citation type="submission" date="2014-03" db="EMBL/GenBank/DDBJ databases">
        <title>Draft Genome of Photorhabdus temperata Meg1.</title>
        <authorList>
            <person name="Hurst S.G.IV."/>
            <person name="Morris K."/>
            <person name="Thomas K."/>
            <person name="Tisa L.S."/>
        </authorList>
    </citation>
    <scope>NUCLEOTIDE SEQUENCE [LARGE SCALE GENOMIC DNA]</scope>
    <source>
        <strain evidence="1 2">Meg1</strain>
    </source>
</reference>